<dbReference type="Gene3D" id="3.40.50.720">
    <property type="entry name" value="NAD(P)-binding Rossmann-like Domain"/>
    <property type="match status" value="1"/>
</dbReference>
<reference evidence="3 4" key="1">
    <citation type="submission" date="2017-05" db="EMBL/GenBank/DDBJ databases">
        <authorList>
            <person name="Varghese N."/>
            <person name="Submissions S."/>
        </authorList>
    </citation>
    <scope>NUCLEOTIDE SEQUENCE [LARGE SCALE GENOMIC DNA]</scope>
    <source>
        <strain evidence="3 4">DSM 29506</strain>
    </source>
</reference>
<dbReference type="SUPFAM" id="SSF51735">
    <property type="entry name" value="NAD(P)-binding Rossmann-fold domains"/>
    <property type="match status" value="1"/>
</dbReference>
<keyword evidence="2" id="KW-0560">Oxidoreductase</keyword>
<evidence type="ECO:0000313" key="4">
    <source>
        <dbReference type="Proteomes" id="UP000316030"/>
    </source>
</evidence>
<keyword evidence="4" id="KW-1185">Reference proteome</keyword>
<dbReference type="RefSeq" id="WP_221930557.1">
    <property type="nucleotide sequence ID" value="NZ_FXTO01000023.1"/>
</dbReference>
<gene>
    <name evidence="3" type="ORF">SAMN06265173_12346</name>
</gene>
<dbReference type="GO" id="GO:0016491">
    <property type="term" value="F:oxidoreductase activity"/>
    <property type="evidence" value="ECO:0007669"/>
    <property type="project" value="UniProtKB-KW"/>
</dbReference>
<dbReference type="InterPro" id="IPR002347">
    <property type="entry name" value="SDR_fam"/>
</dbReference>
<dbReference type="InterPro" id="IPR036291">
    <property type="entry name" value="NAD(P)-bd_dom_sf"/>
</dbReference>
<organism evidence="3 4">
    <name type="scientific">Thalassovita litoralis</name>
    <dbReference type="NCBI Taxonomy" id="1010611"/>
    <lineage>
        <taxon>Bacteria</taxon>
        <taxon>Pseudomonadati</taxon>
        <taxon>Pseudomonadota</taxon>
        <taxon>Alphaproteobacteria</taxon>
        <taxon>Rhodobacterales</taxon>
        <taxon>Roseobacteraceae</taxon>
        <taxon>Thalassovita</taxon>
    </lineage>
</organism>
<dbReference type="PANTHER" id="PTHR43669:SF3">
    <property type="entry name" value="ALCOHOL DEHYDROGENASE, PUTATIVE (AFU_ORTHOLOGUE AFUA_3G03445)-RELATED"/>
    <property type="match status" value="1"/>
</dbReference>
<sequence>MRFTGKTALVTGAAGGIGAAVVRALRAEGARVAVADRDTSAIEAEAHLDGNLLDAAYADGLPAAAAKALGRLDIVANNAGVITRFIA</sequence>
<evidence type="ECO:0000256" key="2">
    <source>
        <dbReference type="ARBA" id="ARBA00023002"/>
    </source>
</evidence>
<dbReference type="EMBL" id="FXTO01000023">
    <property type="protein sequence ID" value="SMO91057.1"/>
    <property type="molecule type" value="Genomic_DNA"/>
</dbReference>
<name>A0A521F4E3_9RHOB</name>
<dbReference type="PRINTS" id="PR00081">
    <property type="entry name" value="GDHRDH"/>
</dbReference>
<dbReference type="AlphaFoldDB" id="A0A521F4E3"/>
<proteinExistence type="inferred from homology"/>
<dbReference type="Pfam" id="PF00106">
    <property type="entry name" value="adh_short"/>
    <property type="match status" value="1"/>
</dbReference>
<accession>A0A521F4E3</accession>
<protein>
    <submittedName>
        <fullName evidence="3">Short chain dehydrogenase</fullName>
    </submittedName>
</protein>
<dbReference type="Proteomes" id="UP000316030">
    <property type="component" value="Unassembled WGS sequence"/>
</dbReference>
<comment type="similarity">
    <text evidence="1">Belongs to the short-chain dehydrogenases/reductases (SDR) family.</text>
</comment>
<evidence type="ECO:0000256" key="1">
    <source>
        <dbReference type="ARBA" id="ARBA00006484"/>
    </source>
</evidence>
<dbReference type="PANTHER" id="PTHR43669">
    <property type="entry name" value="5-KETO-D-GLUCONATE 5-REDUCTASE"/>
    <property type="match status" value="1"/>
</dbReference>
<evidence type="ECO:0000313" key="3">
    <source>
        <dbReference type="EMBL" id="SMO91057.1"/>
    </source>
</evidence>